<reference evidence="6 7" key="2">
    <citation type="submission" date="2020-08" db="EMBL/GenBank/DDBJ databases">
        <title>The Agave Microbiome: Exploring the role of microbial communities in plant adaptations to desert environments.</title>
        <authorList>
            <person name="Partida-Martinez L.P."/>
        </authorList>
    </citation>
    <scope>NUCLEOTIDE SEQUENCE [LARGE SCALE GENOMIC DNA]</scope>
    <source>
        <strain evidence="6 7">AT2.17</strain>
    </source>
</reference>
<dbReference type="Pfam" id="PF10069">
    <property type="entry name" value="DICT"/>
    <property type="match status" value="1"/>
</dbReference>
<dbReference type="InterPro" id="IPR000551">
    <property type="entry name" value="MerR-type_HTH_dom"/>
</dbReference>
<dbReference type="RefSeq" id="WP_179621043.1">
    <property type="nucleotide sequence ID" value="NZ_JACCBW010000004.1"/>
</dbReference>
<keyword evidence="2" id="KW-0805">Transcription regulation</keyword>
<sequence length="280" mass="31187">MDTSSRVSLTIGDLANRTGVPITTLRSWEKRYGFPQPSRQPGGHRRYSESDVDAVHAVLERRRSGLSLAAAVQRAPAAPTRSGSLFAELRRRHPVLRPQLLSRRTLVSMSHAIEDECCARAADPLLFGGFQRQTFLRPSYARWHELARTARRSTVFVDLDGAEPADEVLVEIPLPHESPLQREWFVVCDADDLPACLVAVERPGQAGAPRMFESVWSVDPVVVRDASDICAALADDLRADWRGEPDPAPLPEPVPASDDLRRATDLFDRMLDYLDATTMR</sequence>
<protein>
    <submittedName>
        <fullName evidence="6">DNA-binding transcriptional MerR regulator</fullName>
    </submittedName>
</protein>
<evidence type="ECO:0000259" key="5">
    <source>
        <dbReference type="PROSITE" id="PS50937"/>
    </source>
</evidence>
<dbReference type="PROSITE" id="PS50937">
    <property type="entry name" value="HTH_MERR_2"/>
    <property type="match status" value="1"/>
</dbReference>
<dbReference type="PANTHER" id="PTHR30204">
    <property type="entry name" value="REDOX-CYCLING DRUG-SENSING TRANSCRIPTIONAL ACTIVATOR SOXR"/>
    <property type="match status" value="1"/>
</dbReference>
<evidence type="ECO:0000256" key="1">
    <source>
        <dbReference type="ARBA" id="ARBA00022491"/>
    </source>
</evidence>
<name>A0A7Y9KR69_9ACTN</name>
<dbReference type="GO" id="GO:0003677">
    <property type="term" value="F:DNA binding"/>
    <property type="evidence" value="ECO:0007669"/>
    <property type="project" value="UniProtKB-KW"/>
</dbReference>
<evidence type="ECO:0000256" key="2">
    <source>
        <dbReference type="ARBA" id="ARBA00023015"/>
    </source>
</evidence>
<keyword evidence="3 6" id="KW-0238">DNA-binding</keyword>
<dbReference type="InterPro" id="IPR009061">
    <property type="entry name" value="DNA-bd_dom_put_sf"/>
</dbReference>
<comment type="caution">
    <text evidence="6">The sequence shown here is derived from an EMBL/GenBank/DDBJ whole genome shotgun (WGS) entry which is preliminary data.</text>
</comment>
<dbReference type="Pfam" id="PF13411">
    <property type="entry name" value="MerR_1"/>
    <property type="match status" value="1"/>
</dbReference>
<organism evidence="6 7">
    <name type="scientific">Nocardioides cavernae</name>
    <dbReference type="NCBI Taxonomy" id="1921566"/>
    <lineage>
        <taxon>Bacteria</taxon>
        <taxon>Bacillati</taxon>
        <taxon>Actinomycetota</taxon>
        <taxon>Actinomycetes</taxon>
        <taxon>Propionibacteriales</taxon>
        <taxon>Nocardioidaceae</taxon>
        <taxon>Nocardioides</taxon>
    </lineage>
</organism>
<keyword evidence="7" id="KW-1185">Reference proteome</keyword>
<dbReference type="AlphaFoldDB" id="A0A7Y9KR69"/>
<dbReference type="Proteomes" id="UP000549911">
    <property type="component" value="Unassembled WGS sequence"/>
</dbReference>
<evidence type="ECO:0000256" key="4">
    <source>
        <dbReference type="ARBA" id="ARBA00023163"/>
    </source>
</evidence>
<dbReference type="GO" id="GO:0003700">
    <property type="term" value="F:DNA-binding transcription factor activity"/>
    <property type="evidence" value="ECO:0007669"/>
    <property type="project" value="InterPro"/>
</dbReference>
<evidence type="ECO:0000313" key="6">
    <source>
        <dbReference type="EMBL" id="NYE38426.1"/>
    </source>
</evidence>
<dbReference type="SUPFAM" id="SSF46955">
    <property type="entry name" value="Putative DNA-binding domain"/>
    <property type="match status" value="1"/>
</dbReference>
<accession>A0A7Y9KR69</accession>
<dbReference type="SMART" id="SM00422">
    <property type="entry name" value="HTH_MERR"/>
    <property type="match status" value="1"/>
</dbReference>
<feature type="domain" description="HTH merR-type" evidence="5">
    <location>
        <begin position="8"/>
        <end position="77"/>
    </location>
</feature>
<dbReference type="InterPro" id="IPR019278">
    <property type="entry name" value="DICT_dom"/>
</dbReference>
<dbReference type="PANTHER" id="PTHR30204:SF69">
    <property type="entry name" value="MERR-FAMILY TRANSCRIPTIONAL REGULATOR"/>
    <property type="match status" value="1"/>
</dbReference>
<keyword evidence="1" id="KW-0678">Repressor</keyword>
<proteinExistence type="predicted"/>
<keyword evidence="4" id="KW-0804">Transcription</keyword>
<reference evidence="6 7" key="1">
    <citation type="submission" date="2020-07" db="EMBL/GenBank/DDBJ databases">
        <authorList>
            <person name="Partida-Martinez L."/>
            <person name="Huntemann M."/>
            <person name="Clum A."/>
            <person name="Wang J."/>
            <person name="Palaniappan K."/>
            <person name="Ritter S."/>
            <person name="Chen I.-M."/>
            <person name="Stamatis D."/>
            <person name="Reddy T."/>
            <person name="O'Malley R."/>
            <person name="Daum C."/>
            <person name="Shapiro N."/>
            <person name="Ivanova N."/>
            <person name="Kyrpides N."/>
            <person name="Woyke T."/>
        </authorList>
    </citation>
    <scope>NUCLEOTIDE SEQUENCE [LARGE SCALE GENOMIC DNA]</scope>
    <source>
        <strain evidence="6 7">AT2.17</strain>
    </source>
</reference>
<dbReference type="InterPro" id="IPR047057">
    <property type="entry name" value="MerR_fam"/>
</dbReference>
<dbReference type="EMBL" id="JACCBW010000004">
    <property type="protein sequence ID" value="NYE38426.1"/>
    <property type="molecule type" value="Genomic_DNA"/>
</dbReference>
<dbReference type="Gene3D" id="1.10.1660.10">
    <property type="match status" value="1"/>
</dbReference>
<gene>
    <name evidence="6" type="ORF">F4692_003574</name>
</gene>
<evidence type="ECO:0000313" key="7">
    <source>
        <dbReference type="Proteomes" id="UP000549911"/>
    </source>
</evidence>
<evidence type="ECO:0000256" key="3">
    <source>
        <dbReference type="ARBA" id="ARBA00023125"/>
    </source>
</evidence>